<comment type="function">
    <text evidence="2 7">Hydrolysis of 6-phosphogluconolactone to 6-phosphogluconate.</text>
</comment>
<dbReference type="EMBL" id="BSDY01000002">
    <property type="protein sequence ID" value="GLI54938.1"/>
    <property type="molecule type" value="Genomic_DNA"/>
</dbReference>
<dbReference type="Proteomes" id="UP001144471">
    <property type="component" value="Unassembled WGS sequence"/>
</dbReference>
<evidence type="ECO:0000313" key="10">
    <source>
        <dbReference type="Proteomes" id="UP001144471"/>
    </source>
</evidence>
<dbReference type="Pfam" id="PF01182">
    <property type="entry name" value="Glucosamine_iso"/>
    <property type="match status" value="1"/>
</dbReference>
<evidence type="ECO:0000256" key="1">
    <source>
        <dbReference type="ARBA" id="ARBA00000832"/>
    </source>
</evidence>
<protein>
    <recommendedName>
        <fullName evidence="6 7">6-phosphogluconolactonase</fullName>
        <shortName evidence="7">6PGL</shortName>
        <ecNumber evidence="5 7">3.1.1.31</ecNumber>
    </recommendedName>
</protein>
<proteinExistence type="inferred from homology"/>
<comment type="catalytic activity">
    <reaction evidence="1 7">
        <text>6-phospho-D-glucono-1,5-lactone + H2O = 6-phospho-D-gluconate + H(+)</text>
        <dbReference type="Rhea" id="RHEA:12556"/>
        <dbReference type="ChEBI" id="CHEBI:15377"/>
        <dbReference type="ChEBI" id="CHEBI:15378"/>
        <dbReference type="ChEBI" id="CHEBI:57955"/>
        <dbReference type="ChEBI" id="CHEBI:58759"/>
        <dbReference type="EC" id="3.1.1.31"/>
    </reaction>
</comment>
<evidence type="ECO:0000256" key="5">
    <source>
        <dbReference type="ARBA" id="ARBA00013198"/>
    </source>
</evidence>
<dbReference type="SUPFAM" id="SSF100950">
    <property type="entry name" value="NagB/RpiA/CoA transferase-like"/>
    <property type="match status" value="1"/>
</dbReference>
<dbReference type="PANTHER" id="PTHR11054:SF0">
    <property type="entry name" value="6-PHOSPHOGLUCONOLACTONASE"/>
    <property type="match status" value="1"/>
</dbReference>
<dbReference type="RefSeq" id="WP_281833144.1">
    <property type="nucleotide sequence ID" value="NZ_BSDY01000002.1"/>
</dbReference>
<name>A0A9W6GGQ4_9FUSO</name>
<keyword evidence="10" id="KW-1185">Reference proteome</keyword>
<evidence type="ECO:0000256" key="2">
    <source>
        <dbReference type="ARBA" id="ARBA00002681"/>
    </source>
</evidence>
<evidence type="ECO:0000256" key="3">
    <source>
        <dbReference type="ARBA" id="ARBA00004961"/>
    </source>
</evidence>
<dbReference type="PANTHER" id="PTHR11054">
    <property type="entry name" value="6-PHOSPHOGLUCONOLACTONASE"/>
    <property type="match status" value="1"/>
</dbReference>
<organism evidence="9 10">
    <name type="scientific">Propionigenium maris DSM 9537</name>
    <dbReference type="NCBI Taxonomy" id="1123000"/>
    <lineage>
        <taxon>Bacteria</taxon>
        <taxon>Fusobacteriati</taxon>
        <taxon>Fusobacteriota</taxon>
        <taxon>Fusobacteriia</taxon>
        <taxon>Fusobacteriales</taxon>
        <taxon>Fusobacteriaceae</taxon>
        <taxon>Propionigenium</taxon>
    </lineage>
</organism>
<dbReference type="InterPro" id="IPR037171">
    <property type="entry name" value="NagB/RpiA_transferase-like"/>
</dbReference>
<feature type="domain" description="Glucosamine/galactosamine-6-phosphate isomerase" evidence="8">
    <location>
        <begin position="10"/>
        <end position="207"/>
    </location>
</feature>
<dbReference type="CDD" id="cd01400">
    <property type="entry name" value="6PGL"/>
    <property type="match status" value="1"/>
</dbReference>
<comment type="pathway">
    <text evidence="3 7">Carbohydrate degradation; pentose phosphate pathway; D-ribulose 5-phosphate from D-glucose 6-phosphate (oxidative stage): step 2/3.</text>
</comment>
<keyword evidence="7" id="KW-0378">Hydrolase</keyword>
<dbReference type="AlphaFoldDB" id="A0A9W6GGQ4"/>
<comment type="similarity">
    <text evidence="4 7">Belongs to the glucosamine/galactosamine-6-phosphate isomerase family. 6-phosphogluconolactonase subfamily.</text>
</comment>
<dbReference type="EC" id="3.1.1.31" evidence="5 7"/>
<evidence type="ECO:0000259" key="8">
    <source>
        <dbReference type="Pfam" id="PF01182"/>
    </source>
</evidence>
<dbReference type="GO" id="GO:0006098">
    <property type="term" value="P:pentose-phosphate shunt"/>
    <property type="evidence" value="ECO:0007669"/>
    <property type="project" value="InterPro"/>
</dbReference>
<dbReference type="NCBIfam" id="TIGR01198">
    <property type="entry name" value="pgl"/>
    <property type="match status" value="1"/>
</dbReference>
<accession>A0A9W6GGQ4</accession>
<dbReference type="GO" id="GO:0017057">
    <property type="term" value="F:6-phosphogluconolactonase activity"/>
    <property type="evidence" value="ECO:0007669"/>
    <property type="project" value="UniProtKB-UniRule"/>
</dbReference>
<dbReference type="InterPro" id="IPR006148">
    <property type="entry name" value="Glc/Gal-6P_isomerase"/>
</dbReference>
<evidence type="ECO:0000256" key="4">
    <source>
        <dbReference type="ARBA" id="ARBA00010662"/>
    </source>
</evidence>
<dbReference type="InterPro" id="IPR039104">
    <property type="entry name" value="6PGL"/>
</dbReference>
<evidence type="ECO:0000313" key="9">
    <source>
        <dbReference type="EMBL" id="GLI54938.1"/>
    </source>
</evidence>
<comment type="caution">
    <text evidence="9">The sequence shown here is derived from an EMBL/GenBank/DDBJ whole genome shotgun (WGS) entry which is preliminary data.</text>
</comment>
<sequence length="216" mass="25254">MIERIGHRKFYERALEIFLEEYRRSIEERGAFSVAISGGSTPKPLFKLLAKADIDWRRVHIFMVDERYLPPEDPESNYGNLWRTLLSKIEIPSGNIRYVKHFESLEKSKKEYEFEVEKFFHKQGRGFDLIFLGMGEDGHTASLFPDNIDLLGRVVPSVESDYHRYSRISLGIDTINRCRRKVFLLTRKKEDILSKVLEGGYPASRVEGDVTYLLEE</sequence>
<dbReference type="InterPro" id="IPR005900">
    <property type="entry name" value="6-phosphogluconolactonase_DevB"/>
</dbReference>
<evidence type="ECO:0000256" key="7">
    <source>
        <dbReference type="RuleBase" id="RU365095"/>
    </source>
</evidence>
<dbReference type="Gene3D" id="3.40.50.1360">
    <property type="match status" value="1"/>
</dbReference>
<dbReference type="GO" id="GO:0005975">
    <property type="term" value="P:carbohydrate metabolic process"/>
    <property type="evidence" value="ECO:0007669"/>
    <property type="project" value="UniProtKB-UniRule"/>
</dbReference>
<gene>
    <name evidence="7 9" type="primary">pgl</name>
    <name evidence="9" type="ORF">PM10SUCC1_04530</name>
</gene>
<reference evidence="9" key="1">
    <citation type="submission" date="2022-12" db="EMBL/GenBank/DDBJ databases">
        <title>Reference genome sequencing for broad-spectrum identification of bacterial and archaeal isolates by mass spectrometry.</title>
        <authorList>
            <person name="Sekiguchi Y."/>
            <person name="Tourlousse D.M."/>
        </authorList>
    </citation>
    <scope>NUCLEOTIDE SEQUENCE</scope>
    <source>
        <strain evidence="9">10succ1</strain>
    </source>
</reference>
<evidence type="ECO:0000256" key="6">
    <source>
        <dbReference type="ARBA" id="ARBA00020337"/>
    </source>
</evidence>